<sequence length="114" mass="11617">MSQQKYRQHRWVLVAAAALGAVLLGGAIAGCAGNADNIDSNAKLSPRFTTSKTSTPENPSGLQLTNSFGYIPTHGPALETAPNEPEGGTVGGGTLLPDTDVRLPTGTTLTTPTG</sequence>
<gene>
    <name evidence="2" type="ORF">M2280_006227</name>
</gene>
<name>A0ABT6MKW6_9NOCA</name>
<evidence type="ECO:0000313" key="2">
    <source>
        <dbReference type="EMBL" id="MDH6284963.1"/>
    </source>
</evidence>
<evidence type="ECO:0000313" key="3">
    <source>
        <dbReference type="Proteomes" id="UP001160334"/>
    </source>
</evidence>
<feature type="region of interest" description="Disordered" evidence="1">
    <location>
        <begin position="39"/>
        <end position="114"/>
    </location>
</feature>
<dbReference type="PROSITE" id="PS51257">
    <property type="entry name" value="PROKAR_LIPOPROTEIN"/>
    <property type="match status" value="1"/>
</dbReference>
<dbReference type="RefSeq" id="WP_280764128.1">
    <property type="nucleotide sequence ID" value="NZ_JARXVC010000032.1"/>
</dbReference>
<feature type="compositionally biased region" description="Polar residues" evidence="1">
    <location>
        <begin position="39"/>
        <end position="68"/>
    </location>
</feature>
<accession>A0ABT6MKW6</accession>
<feature type="compositionally biased region" description="Low complexity" evidence="1">
    <location>
        <begin position="103"/>
        <end position="114"/>
    </location>
</feature>
<dbReference type="EMBL" id="JARXVC010000032">
    <property type="protein sequence ID" value="MDH6284963.1"/>
    <property type="molecule type" value="Genomic_DNA"/>
</dbReference>
<protein>
    <submittedName>
        <fullName evidence="2">Uncharacterized protein</fullName>
    </submittedName>
</protein>
<comment type="caution">
    <text evidence="2">The sequence shown here is derived from an EMBL/GenBank/DDBJ whole genome shotgun (WGS) entry which is preliminary data.</text>
</comment>
<dbReference type="Proteomes" id="UP001160334">
    <property type="component" value="Unassembled WGS sequence"/>
</dbReference>
<proteinExistence type="predicted"/>
<reference evidence="2 3" key="1">
    <citation type="submission" date="2023-04" db="EMBL/GenBank/DDBJ databases">
        <title>Forest soil microbial communities from Buena Vista Peninsula, Colon Province, Panama.</title>
        <authorList>
            <person name="Bouskill N."/>
        </authorList>
    </citation>
    <scope>NUCLEOTIDE SEQUENCE [LARGE SCALE GENOMIC DNA]</scope>
    <source>
        <strain evidence="2 3">CFH S0262</strain>
    </source>
</reference>
<keyword evidence="3" id="KW-1185">Reference proteome</keyword>
<organism evidence="2 3">
    <name type="scientific">Prescottella agglutinans</name>
    <dbReference type="NCBI Taxonomy" id="1644129"/>
    <lineage>
        <taxon>Bacteria</taxon>
        <taxon>Bacillati</taxon>
        <taxon>Actinomycetota</taxon>
        <taxon>Actinomycetes</taxon>
        <taxon>Mycobacteriales</taxon>
        <taxon>Nocardiaceae</taxon>
        <taxon>Prescottella</taxon>
    </lineage>
</organism>
<evidence type="ECO:0000256" key="1">
    <source>
        <dbReference type="SAM" id="MobiDB-lite"/>
    </source>
</evidence>